<feature type="binding site" evidence="1">
    <location>
        <position position="54"/>
    </location>
    <ligand>
        <name>Mg(2+)</name>
        <dbReference type="ChEBI" id="CHEBI:18420"/>
        <label>1</label>
    </ligand>
</feature>
<accession>A0A9D2WP42</accession>
<feature type="binding site" evidence="1">
    <location>
        <position position="53"/>
    </location>
    <ligand>
        <name>Mg(2+)</name>
        <dbReference type="ChEBI" id="CHEBI:18420"/>
        <label>1</label>
    </ligand>
</feature>
<dbReference type="PANTHER" id="PTHR16222">
    <property type="entry name" value="ADP-RIBOSYLGLYCOHYDROLASE"/>
    <property type="match status" value="1"/>
</dbReference>
<evidence type="ECO:0000313" key="3">
    <source>
        <dbReference type="Proteomes" id="UP000798488"/>
    </source>
</evidence>
<evidence type="ECO:0000256" key="1">
    <source>
        <dbReference type="PIRSR" id="PIRSR605502-1"/>
    </source>
</evidence>
<sequence length="139" mass="15313">MDKIKGGLYGVAVGDALGATLEFMDQQQIKQKYVQLRDIVGGGWLNLAPGEWTDDTEMTLAVAEGVLMDPYAPISHVGERFLEWLNTNPSDVGNTISAAHLEYLNLKDWHMAALRIHDKGMQTAGNGALMRNTPCCFYV</sequence>
<dbReference type="Gene3D" id="1.10.4080.10">
    <property type="entry name" value="ADP-ribosylation/Crystallin J1"/>
    <property type="match status" value="1"/>
</dbReference>
<organism evidence="2 3">
    <name type="scientific">Sporotomaculum syntrophicum</name>
    <dbReference type="NCBI Taxonomy" id="182264"/>
    <lineage>
        <taxon>Bacteria</taxon>
        <taxon>Bacillati</taxon>
        <taxon>Bacillota</taxon>
        <taxon>Clostridia</taxon>
        <taxon>Eubacteriales</taxon>
        <taxon>Desulfallaceae</taxon>
        <taxon>Sporotomaculum</taxon>
    </lineage>
</organism>
<dbReference type="SUPFAM" id="SSF101478">
    <property type="entry name" value="ADP-ribosylglycohydrolase"/>
    <property type="match status" value="1"/>
</dbReference>
<keyword evidence="2" id="KW-0378">Hydrolase</keyword>
<evidence type="ECO:0000313" key="2">
    <source>
        <dbReference type="EMBL" id="KAF1084758.1"/>
    </source>
</evidence>
<protein>
    <submittedName>
        <fullName evidence="2">ADP-ribosyl-(Dinitrogen reductase) glycohydrolase</fullName>
        <ecNumber evidence="2">3.2.2.24</ecNumber>
    </submittedName>
</protein>
<dbReference type="RefSeq" id="WP_202623796.1">
    <property type="nucleotide sequence ID" value="NZ_LSRS01000004.1"/>
</dbReference>
<dbReference type="InterPro" id="IPR050792">
    <property type="entry name" value="ADP-ribosylglycohydrolase"/>
</dbReference>
<dbReference type="Pfam" id="PF03747">
    <property type="entry name" value="ADP_ribosyl_GH"/>
    <property type="match status" value="1"/>
</dbReference>
<reference evidence="2" key="1">
    <citation type="submission" date="2016-02" db="EMBL/GenBank/DDBJ databases">
        <title>Draft Genome Sequence of Sporotomaculum syntrophicum Strain FB, a Syntrophic Benzoate Degrader.</title>
        <authorList>
            <person name="Nobu M.K."/>
            <person name="Narihiro T."/>
            <person name="Qiu Y.-L."/>
            <person name="Ohashi A."/>
            <person name="Liu W.-T."/>
            <person name="Yuji S."/>
        </authorList>
    </citation>
    <scope>NUCLEOTIDE SEQUENCE</scope>
    <source>
        <strain evidence="2">FB</strain>
    </source>
</reference>
<dbReference type="AlphaFoldDB" id="A0A9D2WP42"/>
<dbReference type="EMBL" id="LSRS01000004">
    <property type="protein sequence ID" value="KAF1084758.1"/>
    <property type="molecule type" value="Genomic_DNA"/>
</dbReference>
<keyword evidence="2" id="KW-0326">Glycosidase</keyword>
<comment type="cofactor">
    <cofactor evidence="1">
        <name>Mg(2+)</name>
        <dbReference type="ChEBI" id="CHEBI:18420"/>
    </cofactor>
    <text evidence="1">Binds 2 magnesium ions per subunit.</text>
</comment>
<dbReference type="EC" id="3.2.2.24" evidence="2"/>
<dbReference type="Proteomes" id="UP000798488">
    <property type="component" value="Unassembled WGS sequence"/>
</dbReference>
<gene>
    <name evidence="2" type="primary">draG_2</name>
    <name evidence="2" type="ORF">SPSYN_01928</name>
</gene>
<keyword evidence="3" id="KW-1185">Reference proteome</keyword>
<keyword evidence="1" id="KW-0460">Magnesium</keyword>
<keyword evidence="1" id="KW-0479">Metal-binding</keyword>
<dbReference type="PANTHER" id="PTHR16222:SF12">
    <property type="entry name" value="ADP-RIBOSYLGLYCOHYDROLASE-RELATED"/>
    <property type="match status" value="1"/>
</dbReference>
<proteinExistence type="predicted"/>
<comment type="caution">
    <text evidence="2">The sequence shown here is derived from an EMBL/GenBank/DDBJ whole genome shotgun (WGS) entry which is preliminary data.</text>
</comment>
<dbReference type="InterPro" id="IPR036705">
    <property type="entry name" value="Ribosyl_crysJ1_sf"/>
</dbReference>
<feature type="binding site" evidence="1">
    <location>
        <position position="55"/>
    </location>
    <ligand>
        <name>Mg(2+)</name>
        <dbReference type="ChEBI" id="CHEBI:18420"/>
        <label>1</label>
    </ligand>
</feature>
<name>A0A9D2WP42_9FIRM</name>
<dbReference type="InterPro" id="IPR005502">
    <property type="entry name" value="Ribosyl_crysJ1"/>
</dbReference>
<dbReference type="GO" id="GO:0046872">
    <property type="term" value="F:metal ion binding"/>
    <property type="evidence" value="ECO:0007669"/>
    <property type="project" value="UniProtKB-KW"/>
</dbReference>
<dbReference type="GO" id="GO:0047407">
    <property type="term" value="F:ADP-ribosyl-[dinitrogen reductase] hydrolase activity"/>
    <property type="evidence" value="ECO:0007669"/>
    <property type="project" value="UniProtKB-EC"/>
</dbReference>